<dbReference type="Pfam" id="PF20811">
    <property type="entry name" value="PARG_cat_N"/>
    <property type="match status" value="1"/>
</dbReference>
<dbReference type="GO" id="GO:0004649">
    <property type="term" value="F:poly(ADP-ribose) glycohydrolase activity"/>
    <property type="evidence" value="ECO:0007669"/>
    <property type="project" value="InterPro"/>
</dbReference>
<dbReference type="GO" id="GO:0005634">
    <property type="term" value="C:nucleus"/>
    <property type="evidence" value="ECO:0007669"/>
    <property type="project" value="TreeGrafter"/>
</dbReference>
<evidence type="ECO:0000259" key="2">
    <source>
        <dbReference type="Pfam" id="PF20811"/>
    </source>
</evidence>
<dbReference type="EMBL" id="AB171519">
    <property type="protein sequence ID" value="BAE88582.1"/>
    <property type="molecule type" value="mRNA"/>
</dbReference>
<dbReference type="GO" id="GO:0005737">
    <property type="term" value="C:cytoplasm"/>
    <property type="evidence" value="ECO:0007669"/>
    <property type="project" value="TreeGrafter"/>
</dbReference>
<name>I7GHR8_MACFA</name>
<dbReference type="GO" id="GO:0006282">
    <property type="term" value="P:regulation of DNA repair"/>
    <property type="evidence" value="ECO:0007669"/>
    <property type="project" value="InterPro"/>
</dbReference>
<dbReference type="PANTHER" id="PTHR12837:SF15">
    <property type="entry name" value="POLY(ADP-RIBOSE) GLYCOHYDROLASE"/>
    <property type="match status" value="1"/>
</dbReference>
<evidence type="ECO:0000256" key="1">
    <source>
        <dbReference type="SAM" id="MobiDB-lite"/>
    </source>
</evidence>
<dbReference type="InterPro" id="IPR048362">
    <property type="entry name" value="PARG_helical"/>
</dbReference>
<keyword evidence="3" id="KW-0378">Hydrolase</keyword>
<organism evidence="3">
    <name type="scientific">Macaca fascicularis</name>
    <name type="common">Crab-eating macaque</name>
    <name type="synonym">Cynomolgus monkey</name>
    <dbReference type="NCBI Taxonomy" id="9541"/>
    <lineage>
        <taxon>Eukaryota</taxon>
        <taxon>Metazoa</taxon>
        <taxon>Chordata</taxon>
        <taxon>Craniata</taxon>
        <taxon>Vertebrata</taxon>
        <taxon>Euteleostomi</taxon>
        <taxon>Mammalia</taxon>
        <taxon>Eutheria</taxon>
        <taxon>Euarchontoglires</taxon>
        <taxon>Primates</taxon>
        <taxon>Haplorrhini</taxon>
        <taxon>Catarrhini</taxon>
        <taxon>Cercopithecidae</taxon>
        <taxon>Cercopithecinae</taxon>
        <taxon>Macaca</taxon>
    </lineage>
</organism>
<dbReference type="PANTHER" id="PTHR12837">
    <property type="entry name" value="POLY ADP-RIBOSE GLYCOHYDROLASE"/>
    <property type="match status" value="1"/>
</dbReference>
<proteinExistence type="evidence at transcript level"/>
<protein>
    <submittedName>
        <fullName evidence="3">Macaca fascicularis brain cDNA clone: QflA-10205, similar to human poly (ADP-ribose) glycohydrolase (PARG), mRNA, RefSeq: NM_003631.1</fullName>
    </submittedName>
</protein>
<dbReference type="InterPro" id="IPR007724">
    <property type="entry name" value="Poly_GlycHdrlase"/>
</dbReference>
<sequence>MNAGPGCEPCTKRPRWGAAPTSPAASDARSFPSRQRRVLDPKDAHVQFRVPPSSPACVPGRAGQHRGGATSLDAILKYNVAYSKKWDFTALIDFWDKVLEEAEAQHLYQSILPDMVKIALCLPNICTQPIPLLKQKMNHSITMSQEQIASLLANAFFCTFPRRNAKMKSEYSSYPDINFNRLFERRPFELSGVIYELT</sequence>
<dbReference type="GO" id="GO:0009225">
    <property type="term" value="P:nucleotide-sugar metabolic process"/>
    <property type="evidence" value="ECO:0007669"/>
    <property type="project" value="TreeGrafter"/>
</dbReference>
<accession>I7GHR8</accession>
<dbReference type="GO" id="GO:1990966">
    <property type="term" value="P:ATP generation from poly-ADP-D-ribose"/>
    <property type="evidence" value="ECO:0007669"/>
    <property type="project" value="TreeGrafter"/>
</dbReference>
<feature type="region of interest" description="Disordered" evidence="1">
    <location>
        <begin position="1"/>
        <end position="36"/>
    </location>
</feature>
<feature type="domain" description="PARG helical" evidence="2">
    <location>
        <begin position="99"/>
        <end position="185"/>
    </location>
</feature>
<dbReference type="GO" id="GO:0005975">
    <property type="term" value="P:carbohydrate metabolic process"/>
    <property type="evidence" value="ECO:0007669"/>
    <property type="project" value="InterPro"/>
</dbReference>
<reference evidence="3" key="1">
    <citation type="journal article" date="2007" name="PLoS Biol.">
        <title>Rate of evolution in brain-expressed genes in humans and other primates.</title>
        <authorList>
            <person name="Wang H.-Y."/>
            <person name="Chien H.-C."/>
            <person name="Osada N."/>
            <person name="Hashimoto K."/>
            <person name="Sugano S."/>
            <person name="Gojobori T."/>
            <person name="Chou C.-K."/>
            <person name="Tsai S.-F."/>
            <person name="Wu C.-I."/>
            <person name="Shen C.-K.J."/>
        </authorList>
    </citation>
    <scope>NUCLEOTIDE SEQUENCE</scope>
</reference>
<dbReference type="AlphaFoldDB" id="I7GHR8"/>
<evidence type="ECO:0000313" key="3">
    <source>
        <dbReference type="EMBL" id="BAE88582.1"/>
    </source>
</evidence>